<evidence type="ECO:0000313" key="3">
    <source>
        <dbReference type="Proteomes" id="UP000602745"/>
    </source>
</evidence>
<sequence>MDAAYPTKAMPPLPPTRTDLTPSQQSVTTDLPQEKSVAMISSSQGMPPGGTDPRARSAVMHGTPSQLPAEARRQATREVKVEVDESTNDFVYKTIDGEGDLISQFPNETMMKIRAYVATESSTSEEIADAAPQDQIAHVERRV</sequence>
<comment type="caution">
    <text evidence="2">The sequence shown here is derived from an EMBL/GenBank/DDBJ whole genome shotgun (WGS) entry which is preliminary data.</text>
</comment>
<dbReference type="AlphaFoldDB" id="A0A8J2VYC7"/>
<keyword evidence="3" id="KW-1185">Reference proteome</keyword>
<feature type="compositionally biased region" description="Basic and acidic residues" evidence="1">
    <location>
        <begin position="70"/>
        <end position="81"/>
    </location>
</feature>
<reference evidence="2" key="1">
    <citation type="journal article" date="2014" name="Int. J. Syst. Evol. Microbiol.">
        <title>Complete genome sequence of Corynebacterium casei LMG S-19264T (=DSM 44701T), isolated from a smear-ripened cheese.</title>
        <authorList>
            <consortium name="US DOE Joint Genome Institute (JGI-PGF)"/>
            <person name="Walter F."/>
            <person name="Albersmeier A."/>
            <person name="Kalinowski J."/>
            <person name="Ruckert C."/>
        </authorList>
    </citation>
    <scope>NUCLEOTIDE SEQUENCE</scope>
    <source>
        <strain evidence="2">CCM 7684</strain>
    </source>
</reference>
<accession>A0A8J2VYC7</accession>
<organism evidence="2 3">
    <name type="scientific">Agaricicola taiwanensis</name>
    <dbReference type="NCBI Taxonomy" id="591372"/>
    <lineage>
        <taxon>Bacteria</taxon>
        <taxon>Pseudomonadati</taxon>
        <taxon>Pseudomonadota</taxon>
        <taxon>Alphaproteobacteria</taxon>
        <taxon>Rhodobacterales</taxon>
        <taxon>Paracoccaceae</taxon>
        <taxon>Agaricicola</taxon>
    </lineage>
</organism>
<proteinExistence type="predicted"/>
<dbReference type="InterPro" id="IPR035924">
    <property type="entry name" value="FlaG-like_sf"/>
</dbReference>
<dbReference type="Proteomes" id="UP000602745">
    <property type="component" value="Unassembled WGS sequence"/>
</dbReference>
<evidence type="ECO:0000313" key="2">
    <source>
        <dbReference type="EMBL" id="GGE40541.1"/>
    </source>
</evidence>
<evidence type="ECO:0008006" key="4">
    <source>
        <dbReference type="Google" id="ProtNLM"/>
    </source>
</evidence>
<protein>
    <recommendedName>
        <fullName evidence="4">Flagellar protein FlaG</fullName>
    </recommendedName>
</protein>
<evidence type="ECO:0000256" key="1">
    <source>
        <dbReference type="SAM" id="MobiDB-lite"/>
    </source>
</evidence>
<reference evidence="2" key="2">
    <citation type="submission" date="2020-09" db="EMBL/GenBank/DDBJ databases">
        <authorList>
            <person name="Sun Q."/>
            <person name="Sedlacek I."/>
        </authorList>
    </citation>
    <scope>NUCLEOTIDE SEQUENCE</scope>
    <source>
        <strain evidence="2">CCM 7684</strain>
    </source>
</reference>
<feature type="region of interest" description="Disordered" evidence="1">
    <location>
        <begin position="122"/>
        <end position="143"/>
    </location>
</feature>
<name>A0A8J2VYC7_9RHOB</name>
<dbReference type="EMBL" id="BMCP01000002">
    <property type="protein sequence ID" value="GGE40541.1"/>
    <property type="molecule type" value="Genomic_DNA"/>
</dbReference>
<dbReference type="SUPFAM" id="SSF160214">
    <property type="entry name" value="FlaG-like"/>
    <property type="match status" value="1"/>
</dbReference>
<dbReference type="RefSeq" id="WP_188409352.1">
    <property type="nucleotide sequence ID" value="NZ_BMCP01000002.1"/>
</dbReference>
<gene>
    <name evidence="2" type="ORF">GCM10007276_17360</name>
</gene>
<feature type="region of interest" description="Disordered" evidence="1">
    <location>
        <begin position="1"/>
        <end position="81"/>
    </location>
</feature>